<name>A0A3B3H7F3_ORYLA</name>
<evidence type="ECO:0000256" key="1">
    <source>
        <dbReference type="SAM" id="MobiDB-lite"/>
    </source>
</evidence>
<proteinExistence type="predicted"/>
<evidence type="ECO:0000313" key="2">
    <source>
        <dbReference type="Ensembl" id="ENSORLP00000027450.1"/>
    </source>
</evidence>
<sequence length="497" mass="56396">MAAQNFLLHVHISTDIVRKMTLSTRPESVDELKRMIQDKFKLDFDFSLSYEDPDFDGQLCSLVDIEELPQKAVLKIVRPESDTSSIASDDTIILPHAMTPERIDKWPQVFPMPTFSYEVELILNEGNSTYQRTGKSLKLTRGQKHDILEALAATMHSFKAYPNDKEVSVVAEALVTHHPCLKEPGSKTGWYGWKNSLKFKMGNYRAKLSRAGFQEVAVNSGKRSKNNPDRQAAHTGIKRPKRAELNFLPNFPRGEDATSLEQLRLQIIDEVKKTDKDHILITKLMQSTFALRRKEIISDDLPVADILERWPALKMESQVNICAEFHRITNINLKNHFFAVLDQHTPRLQSIFRKKASRTGKVSDEQVDVHVRRAVVLQALPAYLQEDTSSFLRTCESREPDVVDTLLGLLAVGADPQNAMFHPVKIMVVLEGNTIIDVPTLADGFVILFALIYALHLAYPKTLVNTFDFIQKVLMGLEDEKLKPKVLSLKNDLLTEL</sequence>
<dbReference type="InParanoid" id="A0A3B3H7F3"/>
<dbReference type="Bgee" id="ENSORLG00000030525">
    <property type="expression patterns" value="Expressed in testis and 5 other cell types or tissues"/>
</dbReference>
<protein>
    <recommendedName>
        <fullName evidence="4">PB1 domain-containing protein</fullName>
    </recommendedName>
</protein>
<reference evidence="2" key="2">
    <citation type="submission" date="2025-08" db="UniProtKB">
        <authorList>
            <consortium name="Ensembl"/>
        </authorList>
    </citation>
    <scope>IDENTIFICATION</scope>
    <source>
        <strain evidence="2">Hd-rR</strain>
    </source>
</reference>
<keyword evidence="3" id="KW-1185">Reference proteome</keyword>
<dbReference type="CDD" id="cd05992">
    <property type="entry name" value="PB1"/>
    <property type="match status" value="1"/>
</dbReference>
<accession>A0A3B3H7F3</accession>
<dbReference type="Ensembl" id="ENSORLT00000030618.1">
    <property type="protein sequence ID" value="ENSORLP00000027450.1"/>
    <property type="gene ID" value="ENSORLG00000030525.1"/>
</dbReference>
<dbReference type="PANTHER" id="PTHR31025:SF19">
    <property type="entry name" value="SI:CH73-42K18.1-RELATED"/>
    <property type="match status" value="1"/>
</dbReference>
<reference evidence="2" key="3">
    <citation type="submission" date="2025-09" db="UniProtKB">
        <authorList>
            <consortium name="Ensembl"/>
        </authorList>
    </citation>
    <scope>IDENTIFICATION</scope>
    <source>
        <strain evidence="2">Hd-rR</strain>
    </source>
</reference>
<organism evidence="2 3">
    <name type="scientific">Oryzias latipes</name>
    <name type="common">Japanese rice fish</name>
    <name type="synonym">Japanese killifish</name>
    <dbReference type="NCBI Taxonomy" id="8090"/>
    <lineage>
        <taxon>Eukaryota</taxon>
        <taxon>Metazoa</taxon>
        <taxon>Chordata</taxon>
        <taxon>Craniata</taxon>
        <taxon>Vertebrata</taxon>
        <taxon>Euteleostomi</taxon>
        <taxon>Actinopterygii</taxon>
        <taxon>Neopterygii</taxon>
        <taxon>Teleostei</taxon>
        <taxon>Neoteleostei</taxon>
        <taxon>Acanthomorphata</taxon>
        <taxon>Ovalentaria</taxon>
        <taxon>Atherinomorphae</taxon>
        <taxon>Beloniformes</taxon>
        <taxon>Adrianichthyidae</taxon>
        <taxon>Oryziinae</taxon>
        <taxon>Oryzias</taxon>
    </lineage>
</organism>
<dbReference type="Proteomes" id="UP000001038">
    <property type="component" value="Chromosome 10"/>
</dbReference>
<gene>
    <name evidence="2" type="primary">LOC111948078</name>
</gene>
<dbReference type="AlphaFoldDB" id="A0A3B3H7F3"/>
<dbReference type="FunCoup" id="A0A3B3H7F3">
    <property type="interactions" value="120"/>
</dbReference>
<dbReference type="PANTHER" id="PTHR31025">
    <property type="entry name" value="SI:CH211-196P9.1-RELATED"/>
    <property type="match status" value="1"/>
</dbReference>
<dbReference type="GeneTree" id="ENSGT00950000182912"/>
<feature type="region of interest" description="Disordered" evidence="1">
    <location>
        <begin position="217"/>
        <end position="239"/>
    </location>
</feature>
<reference evidence="2 3" key="1">
    <citation type="journal article" date="2007" name="Nature">
        <title>The medaka draft genome and insights into vertebrate genome evolution.</title>
        <authorList>
            <person name="Kasahara M."/>
            <person name="Naruse K."/>
            <person name="Sasaki S."/>
            <person name="Nakatani Y."/>
            <person name="Qu W."/>
            <person name="Ahsan B."/>
            <person name="Yamada T."/>
            <person name="Nagayasu Y."/>
            <person name="Doi K."/>
            <person name="Kasai Y."/>
            <person name="Jindo T."/>
            <person name="Kobayashi D."/>
            <person name="Shimada A."/>
            <person name="Toyoda A."/>
            <person name="Kuroki Y."/>
            <person name="Fujiyama A."/>
            <person name="Sasaki T."/>
            <person name="Shimizu A."/>
            <person name="Asakawa S."/>
            <person name="Shimizu N."/>
            <person name="Hashimoto S."/>
            <person name="Yang J."/>
            <person name="Lee Y."/>
            <person name="Matsushima K."/>
            <person name="Sugano S."/>
            <person name="Sakaizumi M."/>
            <person name="Narita T."/>
            <person name="Ohishi K."/>
            <person name="Haga S."/>
            <person name="Ohta F."/>
            <person name="Nomoto H."/>
            <person name="Nogata K."/>
            <person name="Morishita T."/>
            <person name="Endo T."/>
            <person name="Shin-I T."/>
            <person name="Takeda H."/>
            <person name="Morishita S."/>
            <person name="Kohara Y."/>
        </authorList>
    </citation>
    <scope>NUCLEOTIDE SEQUENCE [LARGE SCALE GENOMIC DNA]</scope>
    <source>
        <strain evidence="2 3">Hd-rR</strain>
    </source>
</reference>
<evidence type="ECO:0000313" key="3">
    <source>
        <dbReference type="Proteomes" id="UP000001038"/>
    </source>
</evidence>
<evidence type="ECO:0008006" key="4">
    <source>
        <dbReference type="Google" id="ProtNLM"/>
    </source>
</evidence>